<keyword evidence="3" id="KW-1185">Reference proteome</keyword>
<evidence type="ECO:0000256" key="1">
    <source>
        <dbReference type="SAM" id="SignalP"/>
    </source>
</evidence>
<dbReference type="InterPro" id="IPR006530">
    <property type="entry name" value="YD"/>
</dbReference>
<evidence type="ECO:0000313" key="3">
    <source>
        <dbReference type="Proteomes" id="UP001501682"/>
    </source>
</evidence>
<protein>
    <recommendedName>
        <fullName evidence="4">YD repeat-containing protein</fullName>
    </recommendedName>
</protein>
<dbReference type="RefSeq" id="WP_344713809.1">
    <property type="nucleotide sequence ID" value="NZ_BAABCB010000016.1"/>
</dbReference>
<dbReference type="NCBIfam" id="TIGR01643">
    <property type="entry name" value="YD_repeat_2x"/>
    <property type="match status" value="1"/>
</dbReference>
<dbReference type="Proteomes" id="UP001501682">
    <property type="component" value="Unassembled WGS sequence"/>
</dbReference>
<gene>
    <name evidence="2" type="ORF">GCM10022292_15780</name>
</gene>
<feature type="signal peptide" evidence="1">
    <location>
        <begin position="1"/>
        <end position="19"/>
    </location>
</feature>
<reference evidence="3" key="1">
    <citation type="journal article" date="2019" name="Int. J. Syst. Evol. Microbiol.">
        <title>The Global Catalogue of Microorganisms (GCM) 10K type strain sequencing project: providing services to taxonomists for standard genome sequencing and annotation.</title>
        <authorList>
            <consortium name="The Broad Institute Genomics Platform"/>
            <consortium name="The Broad Institute Genome Sequencing Center for Infectious Disease"/>
            <person name="Wu L."/>
            <person name="Ma J."/>
        </authorList>
    </citation>
    <scope>NUCLEOTIDE SEQUENCE [LARGE SCALE GENOMIC DNA]</scope>
    <source>
        <strain evidence="3">JCM 17633</strain>
    </source>
</reference>
<organism evidence="2 3">
    <name type="scientific">Winogradskyella damuponensis</name>
    <dbReference type="NCBI Taxonomy" id="943939"/>
    <lineage>
        <taxon>Bacteria</taxon>
        <taxon>Pseudomonadati</taxon>
        <taxon>Bacteroidota</taxon>
        <taxon>Flavobacteriia</taxon>
        <taxon>Flavobacteriales</taxon>
        <taxon>Flavobacteriaceae</taxon>
        <taxon>Winogradskyella</taxon>
    </lineage>
</organism>
<accession>A0ABP8CST7</accession>
<proteinExistence type="predicted"/>
<keyword evidence="1" id="KW-0732">Signal</keyword>
<dbReference type="Gene3D" id="2.180.10.10">
    <property type="entry name" value="RHS repeat-associated core"/>
    <property type="match status" value="1"/>
</dbReference>
<name>A0ABP8CST7_9FLAO</name>
<sequence length="245" mass="27689">MKKLIFIFCAFGLTFNSCSSDDSTDDTGDPDTVLLKSTTETYEDGVFVTNYTYADNKLVGISYSGGDSEVFNYTNNLLTSIKEYIDGELDTEIELEYDSNNRLVTETYMYDFGPDEVNTYTYNADGTVTMLEAGVNTYIYTYDALGNRIAEEDVNGNQDYVYTYDTKNNPFKNIHQSEVFELMGHSTYKNNVLTYVNTDGVSSDISDAYTSSYSYNNADYPTSSTITYVPGTDFEETIFVELSYY</sequence>
<dbReference type="EMBL" id="BAABCB010000016">
    <property type="protein sequence ID" value="GAA4242966.1"/>
    <property type="molecule type" value="Genomic_DNA"/>
</dbReference>
<feature type="chain" id="PRO_5045393165" description="YD repeat-containing protein" evidence="1">
    <location>
        <begin position="20"/>
        <end position="245"/>
    </location>
</feature>
<evidence type="ECO:0008006" key="4">
    <source>
        <dbReference type="Google" id="ProtNLM"/>
    </source>
</evidence>
<evidence type="ECO:0000313" key="2">
    <source>
        <dbReference type="EMBL" id="GAA4242966.1"/>
    </source>
</evidence>
<comment type="caution">
    <text evidence="2">The sequence shown here is derived from an EMBL/GenBank/DDBJ whole genome shotgun (WGS) entry which is preliminary data.</text>
</comment>